<dbReference type="Proteomes" id="UP001162741">
    <property type="component" value="Chromosome"/>
</dbReference>
<keyword evidence="1" id="KW-0812">Transmembrane</keyword>
<dbReference type="Gene3D" id="3.55.50.30">
    <property type="match status" value="1"/>
</dbReference>
<dbReference type="PANTHER" id="PTHR30273">
    <property type="entry name" value="PERIPLASMIC SIGNAL SENSOR AND SIGMA FACTOR ACTIVATOR FECR-RELATED"/>
    <property type="match status" value="1"/>
</dbReference>
<organism evidence="4 5">
    <name type="scientific">Chitinophaga horti</name>
    <dbReference type="NCBI Taxonomy" id="2920382"/>
    <lineage>
        <taxon>Bacteria</taxon>
        <taxon>Pseudomonadati</taxon>
        <taxon>Bacteroidota</taxon>
        <taxon>Chitinophagia</taxon>
        <taxon>Chitinophagales</taxon>
        <taxon>Chitinophagaceae</taxon>
        <taxon>Chitinophaga</taxon>
    </lineage>
</organism>
<accession>A0ABY6IVP0</accession>
<dbReference type="Pfam" id="PF16344">
    <property type="entry name" value="FecR_C"/>
    <property type="match status" value="1"/>
</dbReference>
<dbReference type="Gene3D" id="2.60.120.1440">
    <property type="match status" value="1"/>
</dbReference>
<evidence type="ECO:0000259" key="2">
    <source>
        <dbReference type="Pfam" id="PF04773"/>
    </source>
</evidence>
<feature type="domain" description="FecR protein" evidence="2">
    <location>
        <begin position="123"/>
        <end position="215"/>
    </location>
</feature>
<dbReference type="InterPro" id="IPR006860">
    <property type="entry name" value="FecR"/>
</dbReference>
<sequence length="331" mass="37448">MERPLDKTLLRKFIDNRCTPEELVRVRTFLQQPEAEQLLEEMLNERWTEIPDEPAETTQLEAWQATFRQKITTPKPLPAKRFKLMPMFKYAAAVLLIATVGGYGWYHFNKKQAPMAIAMLESTTKAGKLLKVVLPDSTIVYLNAESRLQYPEQFTGDARTVSLQGEAFFDVKQDDRHPFFVKTDELQVQVLGTSFNVRSYKDDEAIAVTVATGKVGVTIPGGNTPGSILLPDQELTYARKSGQVQVAATIAANSHAWEKGAFVFNYETLENITKRLSRWYGITVSCANPALLQQRYKLKIRNEKLHNVLQALSTSGKGFRYEIRGNTVVIK</sequence>
<feature type="domain" description="Protein FecR C-terminal" evidence="3">
    <location>
        <begin position="262"/>
        <end position="330"/>
    </location>
</feature>
<gene>
    <name evidence="4" type="ORF">MKQ68_15235</name>
</gene>
<dbReference type="EMBL" id="CP107006">
    <property type="protein sequence ID" value="UYQ91445.1"/>
    <property type="molecule type" value="Genomic_DNA"/>
</dbReference>
<keyword evidence="1" id="KW-0472">Membrane</keyword>
<keyword evidence="5" id="KW-1185">Reference proteome</keyword>
<protein>
    <submittedName>
        <fullName evidence="4">FecR domain-containing protein</fullName>
    </submittedName>
</protein>
<feature type="transmembrane region" description="Helical" evidence="1">
    <location>
        <begin position="87"/>
        <end position="106"/>
    </location>
</feature>
<proteinExistence type="predicted"/>
<dbReference type="RefSeq" id="WP_264279867.1">
    <property type="nucleotide sequence ID" value="NZ_CP107006.1"/>
</dbReference>
<evidence type="ECO:0000259" key="3">
    <source>
        <dbReference type="Pfam" id="PF16344"/>
    </source>
</evidence>
<dbReference type="Pfam" id="PF04773">
    <property type="entry name" value="FecR"/>
    <property type="match status" value="1"/>
</dbReference>
<evidence type="ECO:0000313" key="5">
    <source>
        <dbReference type="Proteomes" id="UP001162741"/>
    </source>
</evidence>
<evidence type="ECO:0000313" key="4">
    <source>
        <dbReference type="EMBL" id="UYQ91445.1"/>
    </source>
</evidence>
<evidence type="ECO:0000256" key="1">
    <source>
        <dbReference type="SAM" id="Phobius"/>
    </source>
</evidence>
<dbReference type="PANTHER" id="PTHR30273:SF2">
    <property type="entry name" value="PROTEIN FECR"/>
    <property type="match status" value="1"/>
</dbReference>
<reference evidence="4" key="1">
    <citation type="submission" date="2022-10" db="EMBL/GenBank/DDBJ databases">
        <title>Chitinophaga sp. nov., isolated from soil.</title>
        <authorList>
            <person name="Jeon C.O."/>
        </authorList>
    </citation>
    <scope>NUCLEOTIDE SEQUENCE</scope>
    <source>
        <strain evidence="4">R8</strain>
    </source>
</reference>
<name>A0ABY6IVP0_9BACT</name>
<dbReference type="InterPro" id="IPR012373">
    <property type="entry name" value="Ferrdict_sens_TM"/>
</dbReference>
<dbReference type="InterPro" id="IPR032508">
    <property type="entry name" value="FecR_C"/>
</dbReference>
<dbReference type="PIRSF" id="PIRSF018266">
    <property type="entry name" value="FecR"/>
    <property type="match status" value="1"/>
</dbReference>
<keyword evidence="1" id="KW-1133">Transmembrane helix</keyword>